<evidence type="ECO:0000313" key="2">
    <source>
        <dbReference type="EMBL" id="MBE9029895.1"/>
    </source>
</evidence>
<dbReference type="Proteomes" id="UP000625316">
    <property type="component" value="Unassembled WGS sequence"/>
</dbReference>
<gene>
    <name evidence="2" type="ORF">IQ266_09165</name>
</gene>
<reference evidence="2" key="1">
    <citation type="submission" date="2020-10" db="EMBL/GenBank/DDBJ databases">
        <authorList>
            <person name="Castelo-Branco R."/>
            <person name="Eusebio N."/>
            <person name="Adriana R."/>
            <person name="Vieira A."/>
            <person name="Brugerolle De Fraissinette N."/>
            <person name="Rezende De Castro R."/>
            <person name="Schneider M.P."/>
            <person name="Vasconcelos V."/>
            <person name="Leao P.N."/>
        </authorList>
    </citation>
    <scope>NUCLEOTIDE SEQUENCE</scope>
    <source>
        <strain evidence="2">LEGE 11480</strain>
    </source>
</reference>
<accession>A0A928VKA1</accession>
<dbReference type="RefSeq" id="WP_264324719.1">
    <property type="nucleotide sequence ID" value="NZ_JADEXQ010000024.1"/>
</dbReference>
<name>A0A928VKA1_9CYAN</name>
<dbReference type="AlphaFoldDB" id="A0A928VKA1"/>
<protein>
    <submittedName>
        <fullName evidence="2">Uncharacterized protein</fullName>
    </submittedName>
</protein>
<keyword evidence="1" id="KW-0175">Coiled coil</keyword>
<comment type="caution">
    <text evidence="2">The sequence shown here is derived from an EMBL/GenBank/DDBJ whole genome shotgun (WGS) entry which is preliminary data.</text>
</comment>
<dbReference type="EMBL" id="JADEXQ010000024">
    <property type="protein sequence ID" value="MBE9029895.1"/>
    <property type="molecule type" value="Genomic_DNA"/>
</dbReference>
<evidence type="ECO:0000313" key="3">
    <source>
        <dbReference type="Proteomes" id="UP000625316"/>
    </source>
</evidence>
<sequence>MLYNRAANVRQLLQKVQVLMQEIEADPALHEHRKLLEFYRQHIQILTNYLDQLERHGTNWLETESAPHR</sequence>
<feature type="coiled-coil region" evidence="1">
    <location>
        <begin position="6"/>
        <end position="56"/>
    </location>
</feature>
<evidence type="ECO:0000256" key="1">
    <source>
        <dbReference type="SAM" id="Coils"/>
    </source>
</evidence>
<keyword evidence="3" id="KW-1185">Reference proteome</keyword>
<proteinExistence type="predicted"/>
<organism evidence="2 3">
    <name type="scientific">Romeriopsis navalis LEGE 11480</name>
    <dbReference type="NCBI Taxonomy" id="2777977"/>
    <lineage>
        <taxon>Bacteria</taxon>
        <taxon>Bacillati</taxon>
        <taxon>Cyanobacteriota</taxon>
        <taxon>Cyanophyceae</taxon>
        <taxon>Leptolyngbyales</taxon>
        <taxon>Leptolyngbyaceae</taxon>
        <taxon>Romeriopsis</taxon>
        <taxon>Romeriopsis navalis</taxon>
    </lineage>
</organism>